<evidence type="ECO:0000313" key="2">
    <source>
        <dbReference type="EMBL" id="ABX44029.1"/>
    </source>
</evidence>
<dbReference type="Pfam" id="PF04230">
    <property type="entry name" value="PS_pyruv_trans"/>
    <property type="match status" value="1"/>
</dbReference>
<protein>
    <recommendedName>
        <fullName evidence="1">Polysaccharide pyruvyl transferase domain-containing protein</fullName>
    </recommendedName>
</protein>
<name>A9KJK9_LACP7</name>
<feature type="domain" description="Polysaccharide pyruvyl transferase" evidence="1">
    <location>
        <begin position="15"/>
        <end position="299"/>
    </location>
</feature>
<accession>A9KJK9</accession>
<gene>
    <name evidence="2" type="ordered locus">Cphy_3682</name>
</gene>
<dbReference type="EMBL" id="CP000885">
    <property type="protein sequence ID" value="ABX44029.1"/>
    <property type="molecule type" value="Genomic_DNA"/>
</dbReference>
<keyword evidence="3" id="KW-1185">Reference proteome</keyword>
<dbReference type="Proteomes" id="UP000000370">
    <property type="component" value="Chromosome"/>
</dbReference>
<dbReference type="OrthoDB" id="9799278at2"/>
<sequence>MNKKVGIITFHRALNYGAVLQAYALQQFLFGLGIDNEIIDYYSKSISSCYSPFKIYSGKVVRGIAKGIFFYRVIQKKMKNFEQFCKDNLVLSKRCNDYLELKELSKDYIFIITGSDQVFSPVSAGFDEAYFLTFTEDEKKYSYAANLGIKKIPKSLEEIYRERLKGFQSISVGEADAAPLLQDYISSKIKVHIDPTLLLSSKIWSQMKYQTGYQKPYVLLYHVEKPIYSIQFAKELSKQNNLEIVYINDRTAIRDMHIKYVVAPKVEEFLAWFKEAAYVVTNSFHGTALSILFHKKFFVELENKQNRNNRAEELLQLLHIEGREICKGSKPNQEENGISWNEVEGRLNHVREDAKEYIEDIVTTMI</sequence>
<dbReference type="STRING" id="357809.Cphy_3682"/>
<dbReference type="eggNOG" id="COG2327">
    <property type="taxonomic scope" value="Bacteria"/>
</dbReference>
<reference evidence="3" key="1">
    <citation type="submission" date="2007-11" db="EMBL/GenBank/DDBJ databases">
        <title>Complete genome sequence of Clostridium phytofermentans ISDg.</title>
        <authorList>
            <person name="Leschine S.B."/>
            <person name="Warnick T.A."/>
            <person name="Blanchard J.L."/>
            <person name="Schnell D.J."/>
            <person name="Petit E.L."/>
            <person name="LaTouf W.G."/>
            <person name="Copeland A."/>
            <person name="Lucas S."/>
            <person name="Lapidus A."/>
            <person name="Barry K."/>
            <person name="Glavina del Rio T."/>
            <person name="Dalin E."/>
            <person name="Tice H."/>
            <person name="Pitluck S."/>
            <person name="Kiss H."/>
            <person name="Brettin T."/>
            <person name="Bruce D."/>
            <person name="Detter J.C."/>
            <person name="Han C."/>
            <person name="Kuske C."/>
            <person name="Schmutz J."/>
            <person name="Larimer F."/>
            <person name="Land M."/>
            <person name="Hauser L."/>
            <person name="Kyrpides N."/>
            <person name="Kim E.A."/>
            <person name="Richardson P."/>
        </authorList>
    </citation>
    <scope>NUCLEOTIDE SEQUENCE [LARGE SCALE GENOMIC DNA]</scope>
    <source>
        <strain evidence="3">ATCC 700394 / DSM 18823 / ISDg</strain>
    </source>
</reference>
<dbReference type="KEGG" id="cpy:Cphy_3682"/>
<evidence type="ECO:0000313" key="3">
    <source>
        <dbReference type="Proteomes" id="UP000000370"/>
    </source>
</evidence>
<dbReference type="RefSeq" id="WP_012201677.1">
    <property type="nucleotide sequence ID" value="NC_010001.1"/>
</dbReference>
<dbReference type="AlphaFoldDB" id="A9KJK9"/>
<proteinExistence type="predicted"/>
<organism evidence="2 3">
    <name type="scientific">Lachnoclostridium phytofermentans (strain ATCC 700394 / DSM 18823 / ISDg)</name>
    <name type="common">Clostridium phytofermentans</name>
    <dbReference type="NCBI Taxonomy" id="357809"/>
    <lineage>
        <taxon>Bacteria</taxon>
        <taxon>Bacillati</taxon>
        <taxon>Bacillota</taxon>
        <taxon>Clostridia</taxon>
        <taxon>Lachnospirales</taxon>
        <taxon>Lachnospiraceae</taxon>
    </lineage>
</organism>
<evidence type="ECO:0000259" key="1">
    <source>
        <dbReference type="Pfam" id="PF04230"/>
    </source>
</evidence>
<dbReference type="HOGENOM" id="CLU_025617_1_0_9"/>
<dbReference type="InterPro" id="IPR007345">
    <property type="entry name" value="Polysacch_pyruvyl_Trfase"/>
</dbReference>